<dbReference type="AlphaFoldDB" id="A0A7Y9IAX3"/>
<name>A0A7Y9IAX3_9ACTN</name>
<keyword evidence="6" id="KW-0762">Sugar transport</keyword>
<proteinExistence type="inferred from homology"/>
<dbReference type="EMBL" id="JACCBU010000001">
    <property type="protein sequence ID" value="NYE73327.1"/>
    <property type="molecule type" value="Genomic_DNA"/>
</dbReference>
<dbReference type="Pfam" id="PF01547">
    <property type="entry name" value="SBP_bac_1"/>
    <property type="match status" value="1"/>
</dbReference>
<dbReference type="InterPro" id="IPR006059">
    <property type="entry name" value="SBP"/>
</dbReference>
<evidence type="ECO:0000256" key="5">
    <source>
        <dbReference type="SAM" id="MobiDB-lite"/>
    </source>
</evidence>
<evidence type="ECO:0000256" key="3">
    <source>
        <dbReference type="ARBA" id="ARBA00022448"/>
    </source>
</evidence>
<protein>
    <submittedName>
        <fullName evidence="6">Multiple sugar transport system substrate-binding protein</fullName>
    </submittedName>
</protein>
<reference evidence="6 7" key="1">
    <citation type="submission" date="2020-07" db="EMBL/GenBank/DDBJ databases">
        <title>Sequencing the genomes of 1000 actinobacteria strains.</title>
        <authorList>
            <person name="Klenk H.-P."/>
        </authorList>
    </citation>
    <scope>NUCLEOTIDE SEQUENCE [LARGE SCALE GENOMIC DNA]</scope>
    <source>
        <strain evidence="6 7">DSM 22083</strain>
    </source>
</reference>
<dbReference type="RefSeq" id="WP_179754748.1">
    <property type="nucleotide sequence ID" value="NZ_JACCBU010000001.1"/>
</dbReference>
<comment type="subcellular location">
    <subcellularLocation>
        <location evidence="1">Cell envelope</location>
    </subcellularLocation>
</comment>
<gene>
    <name evidence="6" type="ORF">BKA15_004656</name>
</gene>
<dbReference type="PANTHER" id="PTHR43649">
    <property type="entry name" value="ARABINOSE-BINDING PROTEIN-RELATED"/>
    <property type="match status" value="1"/>
</dbReference>
<organism evidence="6 7">
    <name type="scientific">Microlunatus parietis</name>
    <dbReference type="NCBI Taxonomy" id="682979"/>
    <lineage>
        <taxon>Bacteria</taxon>
        <taxon>Bacillati</taxon>
        <taxon>Actinomycetota</taxon>
        <taxon>Actinomycetes</taxon>
        <taxon>Propionibacteriales</taxon>
        <taxon>Propionibacteriaceae</taxon>
        <taxon>Microlunatus</taxon>
    </lineage>
</organism>
<evidence type="ECO:0000256" key="4">
    <source>
        <dbReference type="ARBA" id="ARBA00022729"/>
    </source>
</evidence>
<evidence type="ECO:0000256" key="2">
    <source>
        <dbReference type="ARBA" id="ARBA00008520"/>
    </source>
</evidence>
<dbReference type="InterPro" id="IPR006311">
    <property type="entry name" value="TAT_signal"/>
</dbReference>
<keyword evidence="4" id="KW-0732">Signal</keyword>
<evidence type="ECO:0000313" key="7">
    <source>
        <dbReference type="Proteomes" id="UP000569914"/>
    </source>
</evidence>
<sequence>MTTRLSRRTLIGGLSAVGAATLVGCQVDTGQGPAPEAPGGSEITIPDYGTELPTEDVTFRWCDSGDLKSVYEKAVLAAFTEKHPHIKTDYQGSGWETVNQVVPLGIRNGSAPDIFAVPNNVPAATAVNEGWVQPLDEVIPDFETWRGYFPETAFVPGVHIFNDKIYSFPLSSDRRLTFMSFYDTANLAAAGYDDPVNEIKTWDDLHAALKKVVDSGKVGMIIGSDSLAGVVEMLAQSAGWRAVTGMDLADGRYVYDAPQVMQAFEFLQKLVTDKLVVPGFLSLKIADGRAQMPAGKAGMIFNGPWDIPAWKRNAPDWKYAMGPVPSPDGNTDWVVPFAQTGANNPWVYAKTKYPTVAGQILNYMGTPDGQKMLVILSEGNLVSLQQEYNDAADQPGLLDANAKAASELAAKIMKAAPQAAIRNPEVAKVTLLRKEVQPRWQDLMAGIFTGQLKGSPEQLFAEFGEKQQASLETAIEAARQEGAQVSIDDWKFPNWDPTKDYTKADYDELG</sequence>
<keyword evidence="7" id="KW-1185">Reference proteome</keyword>
<keyword evidence="3" id="KW-0813">Transport</keyword>
<accession>A0A7Y9IAX3</accession>
<feature type="region of interest" description="Disordered" evidence="5">
    <location>
        <begin position="29"/>
        <end position="48"/>
    </location>
</feature>
<evidence type="ECO:0000256" key="1">
    <source>
        <dbReference type="ARBA" id="ARBA00004196"/>
    </source>
</evidence>
<dbReference type="Proteomes" id="UP000569914">
    <property type="component" value="Unassembled WGS sequence"/>
</dbReference>
<dbReference type="PROSITE" id="PS51257">
    <property type="entry name" value="PROKAR_LIPOPROTEIN"/>
    <property type="match status" value="1"/>
</dbReference>
<comment type="caution">
    <text evidence="6">The sequence shown here is derived from an EMBL/GenBank/DDBJ whole genome shotgun (WGS) entry which is preliminary data.</text>
</comment>
<dbReference type="PANTHER" id="PTHR43649:SF31">
    <property type="entry name" value="SN-GLYCEROL-3-PHOSPHATE-BINDING PERIPLASMIC PROTEIN UGPB"/>
    <property type="match status" value="1"/>
</dbReference>
<dbReference type="SUPFAM" id="SSF53850">
    <property type="entry name" value="Periplasmic binding protein-like II"/>
    <property type="match status" value="1"/>
</dbReference>
<evidence type="ECO:0000313" key="6">
    <source>
        <dbReference type="EMBL" id="NYE73327.1"/>
    </source>
</evidence>
<dbReference type="InterPro" id="IPR050490">
    <property type="entry name" value="Bact_solute-bd_prot1"/>
</dbReference>
<dbReference type="Gene3D" id="3.40.190.10">
    <property type="entry name" value="Periplasmic binding protein-like II"/>
    <property type="match status" value="1"/>
</dbReference>
<comment type="similarity">
    <text evidence="2">Belongs to the bacterial solute-binding protein 1 family.</text>
</comment>
<dbReference type="PROSITE" id="PS51318">
    <property type="entry name" value="TAT"/>
    <property type="match status" value="1"/>
</dbReference>
<dbReference type="GO" id="GO:0030313">
    <property type="term" value="C:cell envelope"/>
    <property type="evidence" value="ECO:0007669"/>
    <property type="project" value="UniProtKB-SubCell"/>
</dbReference>